<evidence type="ECO:0000256" key="5">
    <source>
        <dbReference type="SAM" id="Phobius"/>
    </source>
</evidence>
<protein>
    <recommendedName>
        <fullName evidence="6">NfeD-like C-terminal domain-containing protein</fullName>
    </recommendedName>
</protein>
<keyword evidence="3 5" id="KW-1133">Transmembrane helix</keyword>
<feature type="transmembrane region" description="Helical" evidence="5">
    <location>
        <begin position="46"/>
        <end position="64"/>
    </location>
</feature>
<evidence type="ECO:0000256" key="4">
    <source>
        <dbReference type="ARBA" id="ARBA00023136"/>
    </source>
</evidence>
<name>A0A1B1N5Q3_9BACL</name>
<accession>A0A1B1N5Q3</accession>
<gene>
    <name evidence="7" type="ORF">AWM70_20905</name>
</gene>
<dbReference type="KEGG" id="pyg:AWM70_20905"/>
<dbReference type="PANTHER" id="PTHR33507">
    <property type="entry name" value="INNER MEMBRANE PROTEIN YBBJ"/>
    <property type="match status" value="1"/>
</dbReference>
<evidence type="ECO:0000313" key="8">
    <source>
        <dbReference type="Proteomes" id="UP000092573"/>
    </source>
</evidence>
<dbReference type="Pfam" id="PF01957">
    <property type="entry name" value="NfeD"/>
    <property type="match status" value="1"/>
</dbReference>
<proteinExistence type="predicted"/>
<dbReference type="PANTHER" id="PTHR33507:SF3">
    <property type="entry name" value="INNER MEMBRANE PROTEIN YBBJ"/>
    <property type="match status" value="1"/>
</dbReference>
<evidence type="ECO:0000256" key="3">
    <source>
        <dbReference type="ARBA" id="ARBA00022989"/>
    </source>
</evidence>
<keyword evidence="4 5" id="KW-0472">Membrane</keyword>
<dbReference type="SUPFAM" id="SSF141322">
    <property type="entry name" value="NfeD domain-like"/>
    <property type="match status" value="1"/>
</dbReference>
<dbReference type="InterPro" id="IPR002810">
    <property type="entry name" value="NfeD-like_C"/>
</dbReference>
<evidence type="ECO:0000259" key="6">
    <source>
        <dbReference type="Pfam" id="PF01957"/>
    </source>
</evidence>
<feature type="domain" description="NfeD-like C-terminal" evidence="6">
    <location>
        <begin position="84"/>
        <end position="139"/>
    </location>
</feature>
<evidence type="ECO:0000256" key="2">
    <source>
        <dbReference type="ARBA" id="ARBA00022692"/>
    </source>
</evidence>
<dbReference type="OrthoDB" id="894082at2"/>
<keyword evidence="8" id="KW-1185">Reference proteome</keyword>
<dbReference type="InterPro" id="IPR012340">
    <property type="entry name" value="NA-bd_OB-fold"/>
</dbReference>
<dbReference type="EMBL" id="CP014167">
    <property type="protein sequence ID" value="ANS76737.1"/>
    <property type="molecule type" value="Genomic_DNA"/>
</dbReference>
<dbReference type="GO" id="GO:0005886">
    <property type="term" value="C:plasma membrane"/>
    <property type="evidence" value="ECO:0007669"/>
    <property type="project" value="TreeGrafter"/>
</dbReference>
<evidence type="ECO:0000313" key="7">
    <source>
        <dbReference type="EMBL" id="ANS76737.1"/>
    </source>
</evidence>
<evidence type="ECO:0000256" key="1">
    <source>
        <dbReference type="ARBA" id="ARBA00004141"/>
    </source>
</evidence>
<dbReference type="AlphaFoldDB" id="A0A1B1N5Q3"/>
<dbReference type="InterPro" id="IPR052165">
    <property type="entry name" value="Membrane_assoc_protease"/>
</dbReference>
<keyword evidence="2 5" id="KW-0812">Transmembrane</keyword>
<reference evidence="7 8" key="1">
    <citation type="submission" date="2016-01" db="EMBL/GenBank/DDBJ databases">
        <title>Complete Genome Sequence of Paenibacillus yonginensis DCY84, a novel Plant Growth-Promoting Bacteria with Elicitation of Induced Systemic Resistance.</title>
        <authorList>
            <person name="Kim Y.J."/>
            <person name="Yang D.C."/>
            <person name="Sukweenadhi J."/>
        </authorList>
    </citation>
    <scope>NUCLEOTIDE SEQUENCE [LARGE SCALE GENOMIC DNA]</scope>
    <source>
        <strain evidence="7 8">DCY84</strain>
    </source>
</reference>
<organism evidence="7 8">
    <name type="scientific">Paenibacillus yonginensis</name>
    <dbReference type="NCBI Taxonomy" id="1462996"/>
    <lineage>
        <taxon>Bacteria</taxon>
        <taxon>Bacillati</taxon>
        <taxon>Bacillota</taxon>
        <taxon>Bacilli</taxon>
        <taxon>Bacillales</taxon>
        <taxon>Paenibacillaceae</taxon>
        <taxon>Paenibacillus</taxon>
    </lineage>
</organism>
<dbReference type="STRING" id="1462996.AWM70_20905"/>
<dbReference type="Gene3D" id="2.40.50.140">
    <property type="entry name" value="Nucleic acid-binding proteins"/>
    <property type="match status" value="1"/>
</dbReference>
<feature type="transmembrane region" description="Helical" evidence="5">
    <location>
        <begin position="7"/>
        <end position="40"/>
    </location>
</feature>
<sequence>MHMWTIWLIAAGVLFVLEMFTLTFYLLWICLGAVAALLISLVLPDAILLQVLVGCIVALVLTVFTKPLSRRLRTSRGFQDAGTELIGRQGIVVEPIEPGHYGIVKIGGDTWSATAPVSLGKDERVRVMKMSSTRIEVEKWEEIL</sequence>
<comment type="subcellular location">
    <subcellularLocation>
        <location evidence="1">Membrane</location>
        <topology evidence="1">Multi-pass membrane protein</topology>
    </subcellularLocation>
</comment>
<dbReference type="Proteomes" id="UP000092573">
    <property type="component" value="Chromosome"/>
</dbReference>